<dbReference type="GO" id="GO:0072542">
    <property type="term" value="F:protein phosphatase activator activity"/>
    <property type="evidence" value="ECO:0000318"/>
    <property type="project" value="GO_Central"/>
</dbReference>
<protein>
    <recommendedName>
        <fullName evidence="3">Serine/threonine protein phosphatase 2A regulatory subunit</fullName>
    </recommendedName>
</protein>
<gene>
    <name evidence="1" type="ORF">LSAT_V11C500233530</name>
</gene>
<name>A0A9R1X8I4_LACSA</name>
<dbReference type="InterPro" id="IPR011989">
    <property type="entry name" value="ARM-like"/>
</dbReference>
<proteinExistence type="predicted"/>
<keyword evidence="2" id="KW-1185">Reference proteome</keyword>
<dbReference type="EMBL" id="NBSK02000005">
    <property type="protein sequence ID" value="KAJ0203376.1"/>
    <property type="molecule type" value="Genomic_DNA"/>
</dbReference>
<dbReference type="GO" id="GO:0007165">
    <property type="term" value="P:signal transduction"/>
    <property type="evidence" value="ECO:0007669"/>
    <property type="project" value="InterPro"/>
</dbReference>
<dbReference type="InterPro" id="IPR016024">
    <property type="entry name" value="ARM-type_fold"/>
</dbReference>
<evidence type="ECO:0000313" key="2">
    <source>
        <dbReference type="Proteomes" id="UP000235145"/>
    </source>
</evidence>
<accession>A0A9R1X8I4</accession>
<dbReference type="AlphaFoldDB" id="A0A9R1X8I4"/>
<dbReference type="GO" id="GO:0000159">
    <property type="term" value="C:protein phosphatase type 2A complex"/>
    <property type="evidence" value="ECO:0007669"/>
    <property type="project" value="InterPro"/>
</dbReference>
<dbReference type="Pfam" id="PF01603">
    <property type="entry name" value="B56"/>
    <property type="match status" value="1"/>
</dbReference>
<sequence length="462" mass="53319">MGAQRKNLKPTLMPPPKQSTTLQFLFDLDSKCCTSQNDDKIIQSLDSRNDELSTIIIYCTRSRLDAQELALKRLKLTQLLSIIKTSVTPVSDETLEILLKMVASNLFRPLPPPYVGTCSGEEDDVIAAPSAAWAHLQIVYDILLRLINKKDVKALRGEHSDESRILNPGLSPEEHFIGRNFVLNLLALFNSDEPRERDAVKNIVHRIYSKFTFYRSFMRQAMIDILLQFIYESDHRQSGIGEILEIWGSIINGFMVPLKDEHKVFLSRVLIPLHKPKSMTGYHRQLAYCVSQFVQKEAELGGVVIGKILRYWPVTNCQKEVLLIGEIEEIVENMDRRQYLKVALPLWSQIAKCINSDNSQVAERGLYVWNNEQLMKVVSEDIEMVFPYIVEALEKNLTCHWSKNVQELTENVKILLQELDPILYKTCVEMIKIRELTARLEENTRRRKWERIEMATLATTKN</sequence>
<reference evidence="1 2" key="1">
    <citation type="journal article" date="2017" name="Nat. Commun.">
        <title>Genome assembly with in vitro proximity ligation data and whole-genome triplication in lettuce.</title>
        <authorList>
            <person name="Reyes-Chin-Wo S."/>
            <person name="Wang Z."/>
            <person name="Yang X."/>
            <person name="Kozik A."/>
            <person name="Arikit S."/>
            <person name="Song C."/>
            <person name="Xia L."/>
            <person name="Froenicke L."/>
            <person name="Lavelle D.O."/>
            <person name="Truco M.J."/>
            <person name="Xia R."/>
            <person name="Zhu S."/>
            <person name="Xu C."/>
            <person name="Xu H."/>
            <person name="Xu X."/>
            <person name="Cox K."/>
            <person name="Korf I."/>
            <person name="Meyers B.C."/>
            <person name="Michelmore R.W."/>
        </authorList>
    </citation>
    <scope>NUCLEOTIDE SEQUENCE [LARGE SCALE GENOMIC DNA]</scope>
    <source>
        <strain evidence="2">cv. Salinas</strain>
        <tissue evidence="1">Seedlings</tissue>
    </source>
</reference>
<dbReference type="GO" id="GO:0051177">
    <property type="term" value="P:meiotic sister chromatid cohesion"/>
    <property type="evidence" value="ECO:0000318"/>
    <property type="project" value="GO_Central"/>
</dbReference>
<dbReference type="Proteomes" id="UP000235145">
    <property type="component" value="Unassembled WGS sequence"/>
</dbReference>
<organism evidence="1 2">
    <name type="scientific">Lactuca sativa</name>
    <name type="common">Garden lettuce</name>
    <dbReference type="NCBI Taxonomy" id="4236"/>
    <lineage>
        <taxon>Eukaryota</taxon>
        <taxon>Viridiplantae</taxon>
        <taxon>Streptophyta</taxon>
        <taxon>Embryophyta</taxon>
        <taxon>Tracheophyta</taxon>
        <taxon>Spermatophyta</taxon>
        <taxon>Magnoliopsida</taxon>
        <taxon>eudicotyledons</taxon>
        <taxon>Gunneridae</taxon>
        <taxon>Pentapetalae</taxon>
        <taxon>asterids</taxon>
        <taxon>campanulids</taxon>
        <taxon>Asterales</taxon>
        <taxon>Asteraceae</taxon>
        <taxon>Cichorioideae</taxon>
        <taxon>Cichorieae</taxon>
        <taxon>Lactucinae</taxon>
        <taxon>Lactuca</taxon>
    </lineage>
</organism>
<evidence type="ECO:0008006" key="3">
    <source>
        <dbReference type="Google" id="ProtNLM"/>
    </source>
</evidence>
<dbReference type="SUPFAM" id="SSF48371">
    <property type="entry name" value="ARM repeat"/>
    <property type="match status" value="1"/>
</dbReference>
<dbReference type="PANTHER" id="PTHR10257">
    <property type="entry name" value="SERINE/THREONINE PROTEIN PHOSPHATASE 2A PP2A REGULATORY SUBUNIT B"/>
    <property type="match status" value="1"/>
</dbReference>
<dbReference type="Gene3D" id="1.25.10.10">
    <property type="entry name" value="Leucine-rich Repeat Variant"/>
    <property type="match status" value="1"/>
</dbReference>
<dbReference type="PANTHER" id="PTHR10257:SF28">
    <property type="entry name" value="SERINE_THREONINE PROTEIN PHOSPHATASE 2A REGULATORY SUBUNIT"/>
    <property type="match status" value="1"/>
</dbReference>
<dbReference type="InterPro" id="IPR002554">
    <property type="entry name" value="PP2A_B56"/>
</dbReference>
<dbReference type="Gramene" id="rna-gnl|WGS:NBSK|LSAT_5X11840_mrna">
    <property type="protein sequence ID" value="cds-PLY72413.1"/>
    <property type="gene ID" value="gene-LSAT_5X11840"/>
</dbReference>
<dbReference type="FunFam" id="1.25.10.10:FF:000331">
    <property type="entry name" value="Phosphoprotein phosphatase, putative"/>
    <property type="match status" value="1"/>
</dbReference>
<comment type="caution">
    <text evidence="1">The sequence shown here is derived from an EMBL/GenBank/DDBJ whole genome shotgun (WGS) entry which is preliminary data.</text>
</comment>
<evidence type="ECO:0000313" key="1">
    <source>
        <dbReference type="EMBL" id="KAJ0203376.1"/>
    </source>
</evidence>